<reference evidence="3" key="1">
    <citation type="submission" date="2022-03" db="EMBL/GenBank/DDBJ databases">
        <authorList>
            <person name="Woo C.Y."/>
        </authorList>
    </citation>
    <scope>NUCLEOTIDE SEQUENCE</scope>
    <source>
        <strain evidence="3">CYS-02</strain>
    </source>
</reference>
<evidence type="ECO:0000259" key="2">
    <source>
        <dbReference type="Pfam" id="PF13590"/>
    </source>
</evidence>
<protein>
    <submittedName>
        <fullName evidence="3">DUF4136 domain-containing protein</fullName>
    </submittedName>
</protein>
<proteinExistence type="predicted"/>
<dbReference type="EMBL" id="JALGBI010000001">
    <property type="protein sequence ID" value="MCJ0762460.1"/>
    <property type="molecule type" value="Genomic_DNA"/>
</dbReference>
<evidence type="ECO:0000313" key="4">
    <source>
        <dbReference type="Proteomes" id="UP001139447"/>
    </source>
</evidence>
<dbReference type="RefSeq" id="WP_243304733.1">
    <property type="nucleotide sequence ID" value="NZ_JALGBI010000001.1"/>
</dbReference>
<accession>A0A9X1VSA7</accession>
<keyword evidence="4" id="KW-1185">Reference proteome</keyword>
<dbReference type="Proteomes" id="UP001139447">
    <property type="component" value="Unassembled WGS sequence"/>
</dbReference>
<evidence type="ECO:0000256" key="1">
    <source>
        <dbReference type="SAM" id="SignalP"/>
    </source>
</evidence>
<sequence>MSGFSAGLRAARVALAAAALALLAACAGPITAKVTNFNVWPADAAGSTFSYQPHPEGALSELEQSTYEGYVRIELERLGLKPAAPGQVGRFLVDLTATGTSREKKVLEPVYGNPGLFVPPYRDTYGNVIPGYWRPDRFGTRYLGDREVSRTVQVNRVNLRLLDAQAGSPGKPRAVFESTAVYEGDNEDLPDLVPYLVRAVFDGFPGPSGRVRVLKFDARTGALVSR</sequence>
<dbReference type="AlphaFoldDB" id="A0A9X1VSA7"/>
<dbReference type="Pfam" id="PF13590">
    <property type="entry name" value="DUF4136"/>
    <property type="match status" value="1"/>
</dbReference>
<feature type="signal peptide" evidence="1">
    <location>
        <begin position="1"/>
        <end position="32"/>
    </location>
</feature>
<name>A0A9X1VSA7_9BURK</name>
<keyword evidence="1" id="KW-0732">Signal</keyword>
<comment type="caution">
    <text evidence="3">The sequence shown here is derived from an EMBL/GenBank/DDBJ whole genome shotgun (WGS) entry which is preliminary data.</text>
</comment>
<evidence type="ECO:0000313" key="3">
    <source>
        <dbReference type="EMBL" id="MCJ0762460.1"/>
    </source>
</evidence>
<organism evidence="3 4">
    <name type="scientific">Variovorax terrae</name>
    <dbReference type="NCBI Taxonomy" id="2923278"/>
    <lineage>
        <taxon>Bacteria</taxon>
        <taxon>Pseudomonadati</taxon>
        <taxon>Pseudomonadota</taxon>
        <taxon>Betaproteobacteria</taxon>
        <taxon>Burkholderiales</taxon>
        <taxon>Comamonadaceae</taxon>
        <taxon>Variovorax</taxon>
    </lineage>
</organism>
<feature type="chain" id="PRO_5040890483" evidence="1">
    <location>
        <begin position="33"/>
        <end position="226"/>
    </location>
</feature>
<gene>
    <name evidence="3" type="ORF">MMF98_04475</name>
</gene>
<feature type="domain" description="DUF4136" evidence="2">
    <location>
        <begin position="34"/>
        <end position="206"/>
    </location>
</feature>
<dbReference type="InterPro" id="IPR025411">
    <property type="entry name" value="DUF4136"/>
</dbReference>